<evidence type="ECO:0000256" key="1">
    <source>
        <dbReference type="SAM" id="SignalP"/>
    </source>
</evidence>
<feature type="chain" id="PRO_5044770171" evidence="1">
    <location>
        <begin position="29"/>
        <end position="92"/>
    </location>
</feature>
<dbReference type="AlphaFoldDB" id="A0ABC9AZG9"/>
<name>A0ABC9AZG9_9POAL</name>
<keyword evidence="1" id="KW-0732">Signal</keyword>
<keyword evidence="3" id="KW-1185">Reference proteome</keyword>
<accession>A0ABC9AZG9</accession>
<reference evidence="2" key="1">
    <citation type="submission" date="2024-10" db="EMBL/GenBank/DDBJ databases">
        <authorList>
            <person name="Ryan C."/>
        </authorList>
    </citation>
    <scope>NUCLEOTIDE SEQUENCE [LARGE SCALE GENOMIC DNA]</scope>
</reference>
<proteinExistence type="predicted"/>
<sequence length="92" mass="9678">MASLKKQATDVVMLMALVVAMALSSCHAATAIQTAICRSDPDCESAGCKIQCHLPRVQYCQSVGQRMYCCCGDGGGKSPLKHGAMVNSSSHE</sequence>
<evidence type="ECO:0000313" key="2">
    <source>
        <dbReference type="EMBL" id="CAL4990723.1"/>
    </source>
</evidence>
<gene>
    <name evidence="2" type="ORF">URODEC1_LOCUS60364</name>
</gene>
<feature type="signal peptide" evidence="1">
    <location>
        <begin position="1"/>
        <end position="28"/>
    </location>
</feature>
<protein>
    <submittedName>
        <fullName evidence="2">Uncharacterized protein</fullName>
    </submittedName>
</protein>
<evidence type="ECO:0000313" key="3">
    <source>
        <dbReference type="Proteomes" id="UP001497457"/>
    </source>
</evidence>
<organism evidence="2 3">
    <name type="scientific">Urochloa decumbens</name>
    <dbReference type="NCBI Taxonomy" id="240449"/>
    <lineage>
        <taxon>Eukaryota</taxon>
        <taxon>Viridiplantae</taxon>
        <taxon>Streptophyta</taxon>
        <taxon>Embryophyta</taxon>
        <taxon>Tracheophyta</taxon>
        <taxon>Spermatophyta</taxon>
        <taxon>Magnoliopsida</taxon>
        <taxon>Liliopsida</taxon>
        <taxon>Poales</taxon>
        <taxon>Poaceae</taxon>
        <taxon>PACMAD clade</taxon>
        <taxon>Panicoideae</taxon>
        <taxon>Panicodae</taxon>
        <taxon>Paniceae</taxon>
        <taxon>Melinidinae</taxon>
        <taxon>Urochloa</taxon>
    </lineage>
</organism>
<dbReference type="EMBL" id="OZ075134">
    <property type="protein sequence ID" value="CAL4990723.1"/>
    <property type="molecule type" value="Genomic_DNA"/>
</dbReference>
<dbReference type="Proteomes" id="UP001497457">
    <property type="component" value="Chromosome 24b"/>
</dbReference>
<dbReference type="PROSITE" id="PS51257">
    <property type="entry name" value="PROKAR_LIPOPROTEIN"/>
    <property type="match status" value="1"/>
</dbReference>